<reference evidence="1 2" key="1">
    <citation type="submission" date="2009-11" db="EMBL/GenBank/DDBJ databases">
        <authorList>
            <person name="Weinstock G."/>
            <person name="Sodergren E."/>
            <person name="Clifton S."/>
            <person name="Fulton L."/>
            <person name="Fulton B."/>
            <person name="Courtney L."/>
            <person name="Fronick C."/>
            <person name="Harrison M."/>
            <person name="Strong C."/>
            <person name="Farmer C."/>
            <person name="Delahaunty K."/>
            <person name="Markovic C."/>
            <person name="Hall O."/>
            <person name="Minx P."/>
            <person name="Tomlinson C."/>
            <person name="Mitreva M."/>
            <person name="Nelson J."/>
            <person name="Hou S."/>
            <person name="Wollam A."/>
            <person name="Pepin K.H."/>
            <person name="Johnson M."/>
            <person name="Bhonagiri V."/>
            <person name="Nash W.E."/>
            <person name="Warren W."/>
            <person name="Chinwalla A."/>
            <person name="Mardis E.R."/>
            <person name="Wilson R.K."/>
        </authorList>
    </citation>
    <scope>NUCLEOTIDE SEQUENCE [LARGE SCALE GENOMIC DNA]</scope>
    <source>
        <strain evidence="1 2">DSM 20093</strain>
    </source>
</reference>
<sequence>MHHVAQLQKESLLFPPYFHSVPLESSPRLKAGEDSTSRSALRLRYSPLVC</sequence>
<dbReference type="EMBL" id="ABXB03000004">
    <property type="protein sequence ID" value="EFA22414.1"/>
    <property type="molecule type" value="Genomic_DNA"/>
</dbReference>
<gene>
    <name evidence="1" type="ORF">BIFGAL_04177</name>
</gene>
<dbReference type="AlphaFoldDB" id="D1NWC9"/>
<dbReference type="STRING" id="561180.BIFGAL_04177"/>
<evidence type="ECO:0000313" key="1">
    <source>
        <dbReference type="EMBL" id="EFA22414.1"/>
    </source>
</evidence>
<accession>D1NWC9</accession>
<organism evidence="1 2">
    <name type="scientific">Bifidobacterium gallicum DSM 20093 = LMG 11596</name>
    <dbReference type="NCBI Taxonomy" id="561180"/>
    <lineage>
        <taxon>Bacteria</taxon>
        <taxon>Bacillati</taxon>
        <taxon>Actinomycetota</taxon>
        <taxon>Actinomycetes</taxon>
        <taxon>Bifidobacteriales</taxon>
        <taxon>Bifidobacteriaceae</taxon>
        <taxon>Bifidobacterium</taxon>
    </lineage>
</organism>
<comment type="caution">
    <text evidence="1">The sequence shown here is derived from an EMBL/GenBank/DDBJ whole genome shotgun (WGS) entry which is preliminary data.</text>
</comment>
<evidence type="ECO:0000313" key="2">
    <source>
        <dbReference type="Proteomes" id="UP000003656"/>
    </source>
</evidence>
<dbReference type="Proteomes" id="UP000003656">
    <property type="component" value="Unassembled WGS sequence"/>
</dbReference>
<proteinExistence type="predicted"/>
<protein>
    <submittedName>
        <fullName evidence="1">Uncharacterized protein</fullName>
    </submittedName>
</protein>
<name>D1NWC9_9BIFI</name>